<dbReference type="InterPro" id="IPR020846">
    <property type="entry name" value="MFS_dom"/>
</dbReference>
<keyword evidence="3 4" id="KW-0472">Membrane</keyword>
<keyword evidence="1 4" id="KW-0812">Transmembrane</keyword>
<feature type="transmembrane region" description="Helical" evidence="4">
    <location>
        <begin position="206"/>
        <end position="229"/>
    </location>
</feature>
<dbReference type="PROSITE" id="PS50850">
    <property type="entry name" value="MFS"/>
    <property type="match status" value="1"/>
</dbReference>
<dbReference type="Pfam" id="PF07690">
    <property type="entry name" value="MFS_1"/>
    <property type="match status" value="1"/>
</dbReference>
<feature type="transmembrane region" description="Helical" evidence="4">
    <location>
        <begin position="138"/>
        <end position="161"/>
    </location>
</feature>
<keyword evidence="2 4" id="KW-1133">Transmembrane helix</keyword>
<feature type="transmembrane region" description="Helical" evidence="4">
    <location>
        <begin position="359"/>
        <end position="378"/>
    </location>
</feature>
<reference evidence="7" key="1">
    <citation type="journal article" date="2021" name="Syst. Appl. Microbiol.">
        <title>Roseomonas hellenica sp. nov., isolated from roots of wild-growing Alkanna tinctoria.</title>
        <authorList>
            <person name="Rat A."/>
            <person name="Naranjo H.D."/>
            <person name="Lebbe L."/>
            <person name="Cnockaert M."/>
            <person name="Krigas N."/>
            <person name="Grigoriadou K."/>
            <person name="Maloupa E."/>
            <person name="Willems A."/>
        </authorList>
    </citation>
    <scope>NUCLEOTIDE SEQUENCE [LARGE SCALE GENOMIC DNA]</scope>
    <source>
        <strain evidence="7">LMG 31523</strain>
    </source>
</reference>
<protein>
    <submittedName>
        <fullName evidence="6">MFS transporter</fullName>
    </submittedName>
</protein>
<evidence type="ECO:0000256" key="2">
    <source>
        <dbReference type="ARBA" id="ARBA00022989"/>
    </source>
</evidence>
<feature type="transmembrane region" description="Helical" evidence="4">
    <location>
        <begin position="76"/>
        <end position="98"/>
    </location>
</feature>
<proteinExistence type="predicted"/>
<gene>
    <name evidence="6" type="ORF">GXW71_20865</name>
</gene>
<organism evidence="6 7">
    <name type="scientific">Plastoroseomonas hellenica</name>
    <dbReference type="NCBI Taxonomy" id="2687306"/>
    <lineage>
        <taxon>Bacteria</taxon>
        <taxon>Pseudomonadati</taxon>
        <taxon>Pseudomonadota</taxon>
        <taxon>Alphaproteobacteria</taxon>
        <taxon>Acetobacterales</taxon>
        <taxon>Acetobacteraceae</taxon>
        <taxon>Plastoroseomonas</taxon>
    </lineage>
</organism>
<sequence>MADRSKLCVIAALGTTQTLSWASSYYLPAILARPMAEALGVSTTFVFGAFSAALLLTAFLGPAVGRVIDARGGRDVLVASNLVFAAGLALLGLAQGAVTLVTAWMLLGLGMALGLYDSAFATLAGLYGKEARGPITGITLIAGFASTIGWPVTAAIDAGFGWREACFVWAALHLVLGLPINRLLVPAAPPPATGAAADTGDVAPRRALVLLAFVFAVAGFTASAMGAHLPGLLHAAGASPAAAVAAAALVGFAQVGARVIEFSVLRRLHPLLTARIAVLTHPVGAAALLLFGGPAASVFTLLHGAGNGMLTIARGTLPLALFGAAGYGRRQGLVTAPARVVQAIAPLAFGLLVDAAGPWALLLTSALGILALGGLAMLQVNEAASR</sequence>
<feature type="transmembrane region" description="Helical" evidence="4">
    <location>
        <begin position="167"/>
        <end position="185"/>
    </location>
</feature>
<evidence type="ECO:0000313" key="7">
    <source>
        <dbReference type="Proteomes" id="UP001196870"/>
    </source>
</evidence>
<evidence type="ECO:0000256" key="4">
    <source>
        <dbReference type="SAM" id="Phobius"/>
    </source>
</evidence>
<feature type="transmembrane region" description="Helical" evidence="4">
    <location>
        <begin position="272"/>
        <end position="292"/>
    </location>
</feature>
<keyword evidence="7" id="KW-1185">Reference proteome</keyword>
<feature type="transmembrane region" description="Helical" evidence="4">
    <location>
        <begin position="104"/>
        <end position="126"/>
    </location>
</feature>
<evidence type="ECO:0000256" key="1">
    <source>
        <dbReference type="ARBA" id="ARBA00022692"/>
    </source>
</evidence>
<evidence type="ECO:0000256" key="3">
    <source>
        <dbReference type="ARBA" id="ARBA00023136"/>
    </source>
</evidence>
<feature type="transmembrane region" description="Helical" evidence="4">
    <location>
        <begin position="38"/>
        <end position="64"/>
    </location>
</feature>
<comment type="caution">
    <text evidence="6">The sequence shown here is derived from an EMBL/GenBank/DDBJ whole genome shotgun (WGS) entry which is preliminary data.</text>
</comment>
<dbReference type="InterPro" id="IPR036259">
    <property type="entry name" value="MFS_trans_sf"/>
</dbReference>
<dbReference type="Gene3D" id="1.20.1250.20">
    <property type="entry name" value="MFS general substrate transporter like domains"/>
    <property type="match status" value="1"/>
</dbReference>
<evidence type="ECO:0000313" key="6">
    <source>
        <dbReference type="EMBL" id="MBR0666825.1"/>
    </source>
</evidence>
<feature type="domain" description="Major facilitator superfamily (MFS) profile" evidence="5">
    <location>
        <begin position="9"/>
        <end position="383"/>
    </location>
</feature>
<dbReference type="RefSeq" id="WP_211854603.1">
    <property type="nucleotide sequence ID" value="NZ_JAAGBB010000026.1"/>
</dbReference>
<accession>A0ABS5F3W1</accession>
<dbReference type="EMBL" id="JAAGBB010000026">
    <property type="protein sequence ID" value="MBR0666825.1"/>
    <property type="molecule type" value="Genomic_DNA"/>
</dbReference>
<dbReference type="InterPro" id="IPR011701">
    <property type="entry name" value="MFS"/>
</dbReference>
<dbReference type="Proteomes" id="UP001196870">
    <property type="component" value="Unassembled WGS sequence"/>
</dbReference>
<name>A0ABS5F3W1_9PROT</name>
<feature type="transmembrane region" description="Helical" evidence="4">
    <location>
        <begin position="241"/>
        <end position="260"/>
    </location>
</feature>
<dbReference type="SUPFAM" id="SSF103473">
    <property type="entry name" value="MFS general substrate transporter"/>
    <property type="match status" value="1"/>
</dbReference>
<evidence type="ECO:0000259" key="5">
    <source>
        <dbReference type="PROSITE" id="PS50850"/>
    </source>
</evidence>